<comment type="caution">
    <text evidence="3">The sequence shown here is derived from an EMBL/GenBank/DDBJ whole genome shotgun (WGS) entry which is preliminary data.</text>
</comment>
<feature type="signal peptide" evidence="2">
    <location>
        <begin position="1"/>
        <end position="20"/>
    </location>
</feature>
<dbReference type="AlphaFoldDB" id="A0AA39M306"/>
<keyword evidence="2" id="KW-0732">Signal</keyword>
<keyword evidence="1" id="KW-1133">Transmembrane helix</keyword>
<sequence length="321" mass="34629">MQSALLLALFGCAFLAAIDAKGTATAEVITAAITILRFHHLGNHQMVDLLQFPQFHLEFLSSENHLLSLLSLLEFLPSVGPLFSLLCLPASLLSHPASLLSHLASPLSLLTSLLSHLASPLSLLEFLHSVDPLFSLPCLLASLLSHPASLLSHLASPLSLLTSLLSHLASPLSLLASHLSLLGFLHSVDPLCSPLCLLASHLSLLGFLHSSVTNEVCINGGRQKNICGTVAYTMKCVFALFLLGCLFFVLVGAKAIEKNSRSSSSEDEAVHHIYRHRSPDGPSSSIHSHLHQTTTASVNWHIWWTVRFLHPFTSAPFNCSS</sequence>
<keyword evidence="1" id="KW-0472">Membrane</keyword>
<protein>
    <submittedName>
        <fullName evidence="3">Uncharacterized protein</fullName>
    </submittedName>
</protein>
<dbReference type="Proteomes" id="UP001175271">
    <property type="component" value="Unassembled WGS sequence"/>
</dbReference>
<proteinExistence type="predicted"/>
<dbReference type="EMBL" id="JAUCMV010000002">
    <property type="protein sequence ID" value="KAK0418982.1"/>
    <property type="molecule type" value="Genomic_DNA"/>
</dbReference>
<reference evidence="3" key="1">
    <citation type="submission" date="2023-06" db="EMBL/GenBank/DDBJ databases">
        <title>Genomic analysis of the entomopathogenic nematode Steinernema hermaphroditum.</title>
        <authorList>
            <person name="Schwarz E.M."/>
            <person name="Heppert J.K."/>
            <person name="Baniya A."/>
            <person name="Schwartz H.T."/>
            <person name="Tan C.-H."/>
            <person name="Antoshechkin I."/>
            <person name="Sternberg P.W."/>
            <person name="Goodrich-Blair H."/>
            <person name="Dillman A.R."/>
        </authorList>
    </citation>
    <scope>NUCLEOTIDE SEQUENCE</scope>
    <source>
        <strain evidence="3">PS9179</strain>
        <tissue evidence="3">Whole animal</tissue>
    </source>
</reference>
<accession>A0AA39M306</accession>
<gene>
    <name evidence="3" type="ORF">QR680_013886</name>
</gene>
<organism evidence="3 4">
    <name type="scientific">Steinernema hermaphroditum</name>
    <dbReference type="NCBI Taxonomy" id="289476"/>
    <lineage>
        <taxon>Eukaryota</taxon>
        <taxon>Metazoa</taxon>
        <taxon>Ecdysozoa</taxon>
        <taxon>Nematoda</taxon>
        <taxon>Chromadorea</taxon>
        <taxon>Rhabditida</taxon>
        <taxon>Tylenchina</taxon>
        <taxon>Panagrolaimomorpha</taxon>
        <taxon>Strongyloidoidea</taxon>
        <taxon>Steinernematidae</taxon>
        <taxon>Steinernema</taxon>
    </lineage>
</organism>
<evidence type="ECO:0000313" key="3">
    <source>
        <dbReference type="EMBL" id="KAK0418982.1"/>
    </source>
</evidence>
<feature type="transmembrane region" description="Helical" evidence="1">
    <location>
        <begin position="232"/>
        <end position="253"/>
    </location>
</feature>
<name>A0AA39M306_9BILA</name>
<keyword evidence="4" id="KW-1185">Reference proteome</keyword>
<evidence type="ECO:0000256" key="1">
    <source>
        <dbReference type="SAM" id="Phobius"/>
    </source>
</evidence>
<evidence type="ECO:0000313" key="4">
    <source>
        <dbReference type="Proteomes" id="UP001175271"/>
    </source>
</evidence>
<evidence type="ECO:0000256" key="2">
    <source>
        <dbReference type="SAM" id="SignalP"/>
    </source>
</evidence>
<feature type="chain" id="PRO_5041378370" evidence="2">
    <location>
        <begin position="21"/>
        <end position="321"/>
    </location>
</feature>
<keyword evidence="1" id="KW-0812">Transmembrane</keyword>